<evidence type="ECO:0000313" key="10">
    <source>
        <dbReference type="EMBL" id="OAE40428.1"/>
    </source>
</evidence>
<evidence type="ECO:0000256" key="4">
    <source>
        <dbReference type="ARBA" id="ARBA00022692"/>
    </source>
</evidence>
<reference evidence="10 11" key="1">
    <citation type="submission" date="2016-05" db="EMBL/GenBank/DDBJ databases">
        <authorList>
            <person name="Lavstsen T."/>
            <person name="Jespersen J.S."/>
        </authorList>
    </citation>
    <scope>NUCLEOTIDE SEQUENCE [LARGE SCALE GENOMIC DNA]</scope>
    <source>
        <strain evidence="10 11">KCJ1736</strain>
    </source>
</reference>
<dbReference type="EMBL" id="LXPS01000036">
    <property type="protein sequence ID" value="OAE40428.1"/>
    <property type="molecule type" value="Genomic_DNA"/>
</dbReference>
<dbReference type="Gene3D" id="1.20.120.80">
    <property type="entry name" value="Cytochrome c oxidase, subunit III, four-helix bundle"/>
    <property type="match status" value="1"/>
</dbReference>
<evidence type="ECO:0000259" key="9">
    <source>
        <dbReference type="PROSITE" id="PS50253"/>
    </source>
</evidence>
<keyword evidence="4 7" id="KW-0812">Transmembrane</keyword>
<organism evidence="10 11">
    <name type="scientific">Agrobacterium tumefaciens</name>
    <dbReference type="NCBI Taxonomy" id="358"/>
    <lineage>
        <taxon>Bacteria</taxon>
        <taxon>Pseudomonadati</taxon>
        <taxon>Pseudomonadota</taxon>
        <taxon>Alphaproteobacteria</taxon>
        <taxon>Hyphomicrobiales</taxon>
        <taxon>Rhizobiaceae</taxon>
        <taxon>Rhizobium/Agrobacterium group</taxon>
        <taxon>Agrobacterium</taxon>
        <taxon>Agrobacterium tumefaciens complex</taxon>
    </lineage>
</organism>
<protein>
    <submittedName>
        <fullName evidence="10">Cytochrome C oxidase subunit III</fullName>
    </submittedName>
</protein>
<feature type="transmembrane region" description="Helical" evidence="8">
    <location>
        <begin position="100"/>
        <end position="121"/>
    </location>
</feature>
<evidence type="ECO:0000256" key="3">
    <source>
        <dbReference type="ARBA" id="ARBA00022475"/>
    </source>
</evidence>
<feature type="transmembrane region" description="Helical" evidence="8">
    <location>
        <begin position="178"/>
        <end position="197"/>
    </location>
</feature>
<dbReference type="InterPro" id="IPR024791">
    <property type="entry name" value="Cyt_c/ubiquinol_Oxase_su3"/>
</dbReference>
<dbReference type="GO" id="GO:0019646">
    <property type="term" value="P:aerobic electron transport chain"/>
    <property type="evidence" value="ECO:0007669"/>
    <property type="project" value="InterPro"/>
</dbReference>
<dbReference type="PROSITE" id="PS50253">
    <property type="entry name" value="COX3"/>
    <property type="match status" value="1"/>
</dbReference>
<dbReference type="Proteomes" id="UP000077098">
    <property type="component" value="Unassembled WGS sequence"/>
</dbReference>
<gene>
    <name evidence="10" type="ORF">A7J57_09055</name>
</gene>
<dbReference type="GO" id="GO:0004129">
    <property type="term" value="F:cytochrome-c oxidase activity"/>
    <property type="evidence" value="ECO:0007669"/>
    <property type="project" value="InterPro"/>
</dbReference>
<comment type="similarity">
    <text evidence="2 7">Belongs to the cytochrome c oxidase subunit 3 family.</text>
</comment>
<evidence type="ECO:0000256" key="6">
    <source>
        <dbReference type="ARBA" id="ARBA00023136"/>
    </source>
</evidence>
<feature type="transmembrane region" description="Helical" evidence="8">
    <location>
        <begin position="133"/>
        <end position="158"/>
    </location>
</feature>
<keyword evidence="6 8" id="KW-0472">Membrane</keyword>
<proteinExistence type="inferred from homology"/>
<evidence type="ECO:0000313" key="11">
    <source>
        <dbReference type="Proteomes" id="UP000077098"/>
    </source>
</evidence>
<dbReference type="InterPro" id="IPR013833">
    <property type="entry name" value="Cyt_c_oxidase_su3_a-hlx"/>
</dbReference>
<keyword evidence="5 8" id="KW-1133">Transmembrane helix</keyword>
<accession>A0A176X2U8</accession>
<feature type="transmembrane region" description="Helical" evidence="8">
    <location>
        <begin position="21"/>
        <end position="48"/>
    </location>
</feature>
<evidence type="ECO:0000256" key="5">
    <source>
        <dbReference type="ARBA" id="ARBA00022989"/>
    </source>
</evidence>
<dbReference type="InterPro" id="IPR000298">
    <property type="entry name" value="Cyt_c_oxidase-like_su3"/>
</dbReference>
<evidence type="ECO:0000256" key="7">
    <source>
        <dbReference type="RuleBase" id="RU003376"/>
    </source>
</evidence>
<evidence type="ECO:0000256" key="2">
    <source>
        <dbReference type="ARBA" id="ARBA00010581"/>
    </source>
</evidence>
<evidence type="ECO:0000256" key="1">
    <source>
        <dbReference type="ARBA" id="ARBA00004651"/>
    </source>
</evidence>
<evidence type="ECO:0000256" key="8">
    <source>
        <dbReference type="SAM" id="Phobius"/>
    </source>
</evidence>
<name>A0A176X2U8_AGRTU</name>
<feature type="domain" description="Heme-copper oxidase subunit III family profile" evidence="9">
    <location>
        <begin position="1"/>
        <end position="199"/>
    </location>
</feature>
<dbReference type="PANTHER" id="PTHR11403">
    <property type="entry name" value="CYTOCHROME C OXIDASE SUBUNIT III"/>
    <property type="match status" value="1"/>
</dbReference>
<comment type="caution">
    <text evidence="10">The sequence shown here is derived from an EMBL/GenBank/DDBJ whole genome shotgun (WGS) entry which is preliminary data.</text>
</comment>
<dbReference type="AlphaFoldDB" id="A0A176X2U8"/>
<dbReference type="GO" id="GO:0005886">
    <property type="term" value="C:plasma membrane"/>
    <property type="evidence" value="ECO:0007669"/>
    <property type="project" value="UniProtKB-SubCell"/>
</dbReference>
<sequence>MKERAVLDVSKLPISGTGTASPAWWGTCAFMLIEGTGFSLAIAVYLYLMSLAPRWPIDAPVPDLNAGLILTAVLILSVIPNMMVARWARQRQLGHVRVGLVVISAAGIALICLRAFEFPALQVKWDDNAYGSIVWTMLGLHTTHILTDLIDTIVLTCLMFTRHGDSPRRYGDVQDNALYWNFVVVTWLPLYLCIYWIPRL</sequence>
<dbReference type="PANTHER" id="PTHR11403:SF2">
    <property type="entry name" value="CYTOCHROME BO(3) UBIQUINOL OXIDASE SUBUNIT 3"/>
    <property type="match status" value="1"/>
</dbReference>
<dbReference type="Pfam" id="PF00510">
    <property type="entry name" value="COX3"/>
    <property type="match status" value="1"/>
</dbReference>
<dbReference type="InterPro" id="IPR035973">
    <property type="entry name" value="Cyt_c_oxidase_su3-like_sf"/>
</dbReference>
<feature type="transmembrane region" description="Helical" evidence="8">
    <location>
        <begin position="68"/>
        <end position="88"/>
    </location>
</feature>
<dbReference type="SUPFAM" id="SSF81452">
    <property type="entry name" value="Cytochrome c oxidase subunit III-like"/>
    <property type="match status" value="1"/>
</dbReference>
<comment type="subcellular location">
    <subcellularLocation>
        <location evidence="1 7">Cell membrane</location>
        <topology evidence="1 7">Multi-pass membrane protein</topology>
    </subcellularLocation>
</comment>
<dbReference type="RefSeq" id="WP_063950180.1">
    <property type="nucleotide sequence ID" value="NZ_LXPS01000036.1"/>
</dbReference>
<keyword evidence="3" id="KW-1003">Cell membrane</keyword>